<evidence type="ECO:0000313" key="2">
    <source>
        <dbReference type="EMBL" id="SFS54827.1"/>
    </source>
</evidence>
<dbReference type="EMBL" id="FOZS01000001">
    <property type="protein sequence ID" value="SFS54827.1"/>
    <property type="molecule type" value="Genomic_DNA"/>
</dbReference>
<proteinExistence type="predicted"/>
<dbReference type="AlphaFoldDB" id="A0A1I6QQT1"/>
<evidence type="ECO:0000313" key="3">
    <source>
        <dbReference type="Proteomes" id="UP000199199"/>
    </source>
</evidence>
<feature type="compositionally biased region" description="Polar residues" evidence="1">
    <location>
        <begin position="152"/>
        <end position="173"/>
    </location>
</feature>
<sequence>MEALPKSRLLRFVERTYHLSQQAVARYSSKFSKRRYTLHQHIVLLCLQVRKNTTYRTLLDERIETPRIATLSLLRNSPSPSTLCESFNRFDMAVWRVLLNLSVTLLPTNDGIDTSGFGFSGENIKPIEFQQSPYNRFRDPRRSDRTDPCGSSEVSRSPVRTRQPRPVSSQTSAATLITLRARSGSRAAAVCQVRLRIFSDNRVIIEVDHSRASVVRFWV</sequence>
<evidence type="ECO:0000256" key="1">
    <source>
        <dbReference type="SAM" id="MobiDB-lite"/>
    </source>
</evidence>
<reference evidence="3" key="1">
    <citation type="submission" date="2016-10" db="EMBL/GenBank/DDBJ databases">
        <authorList>
            <person name="Varghese N."/>
            <person name="Submissions S."/>
        </authorList>
    </citation>
    <scope>NUCLEOTIDE SEQUENCE [LARGE SCALE GENOMIC DNA]</scope>
    <source>
        <strain evidence="3">DSM 22427</strain>
    </source>
</reference>
<keyword evidence="3" id="KW-1185">Reference proteome</keyword>
<protein>
    <recommendedName>
        <fullName evidence="4">Transposase</fullName>
    </recommendedName>
</protein>
<name>A0A1I6QQT1_9EURY</name>
<feature type="region of interest" description="Disordered" evidence="1">
    <location>
        <begin position="135"/>
        <end position="173"/>
    </location>
</feature>
<evidence type="ECO:0008006" key="4">
    <source>
        <dbReference type="Google" id="ProtNLM"/>
    </source>
</evidence>
<accession>A0A1I6QQT1</accession>
<gene>
    <name evidence="2" type="ORF">SAMN04488556_1462</name>
</gene>
<dbReference type="Proteomes" id="UP000199199">
    <property type="component" value="Unassembled WGS sequence"/>
</dbReference>
<feature type="compositionally biased region" description="Basic and acidic residues" evidence="1">
    <location>
        <begin position="136"/>
        <end position="147"/>
    </location>
</feature>
<organism evidence="2 3">
    <name type="scientific">Halostagnicola kamekurae</name>
    <dbReference type="NCBI Taxonomy" id="619731"/>
    <lineage>
        <taxon>Archaea</taxon>
        <taxon>Methanobacteriati</taxon>
        <taxon>Methanobacteriota</taxon>
        <taxon>Stenosarchaea group</taxon>
        <taxon>Halobacteria</taxon>
        <taxon>Halobacteriales</taxon>
        <taxon>Natrialbaceae</taxon>
        <taxon>Halostagnicola</taxon>
    </lineage>
</organism>